<gene>
    <name evidence="1" type="ORF">COLO4_29009</name>
</gene>
<keyword evidence="2" id="KW-1185">Reference proteome</keyword>
<name>A0A1R3HH27_9ROSI</name>
<reference evidence="2" key="1">
    <citation type="submission" date="2013-09" db="EMBL/GenBank/DDBJ databases">
        <title>Corchorus olitorius genome sequencing.</title>
        <authorList>
            <person name="Alam M."/>
            <person name="Haque M.S."/>
            <person name="Islam M.S."/>
            <person name="Emdad E.M."/>
            <person name="Islam M.M."/>
            <person name="Ahmed B."/>
            <person name="Halim A."/>
            <person name="Hossen Q.M.M."/>
            <person name="Hossain M.Z."/>
            <person name="Ahmed R."/>
            <person name="Khan M.M."/>
            <person name="Islam R."/>
            <person name="Rashid M.M."/>
            <person name="Khan S.A."/>
            <person name="Rahman M.S."/>
            <person name="Alam M."/>
            <person name="Yahiya A.S."/>
            <person name="Khan M.S."/>
            <person name="Azam M.S."/>
            <person name="Haque T."/>
            <person name="Lashkar M.Z.H."/>
            <person name="Akhand A.I."/>
            <person name="Morshed G."/>
            <person name="Roy S."/>
            <person name="Uddin K.S."/>
            <person name="Rabeya T."/>
            <person name="Hossain A.S."/>
            <person name="Chowdhury A."/>
            <person name="Snigdha A.R."/>
            <person name="Mortoza M.S."/>
            <person name="Matin S.A."/>
            <person name="Hoque S.M.E."/>
            <person name="Islam M.K."/>
            <person name="Roy D.K."/>
            <person name="Haider R."/>
            <person name="Moosa M.M."/>
            <person name="Elias S.M."/>
            <person name="Hasan A.M."/>
            <person name="Jahan S."/>
            <person name="Shafiuddin M."/>
            <person name="Mahmood N."/>
            <person name="Shommy N.S."/>
        </authorList>
    </citation>
    <scope>NUCLEOTIDE SEQUENCE [LARGE SCALE GENOMIC DNA]</scope>
    <source>
        <strain evidence="2">cv. O-4</strain>
    </source>
</reference>
<proteinExistence type="predicted"/>
<dbReference type="AlphaFoldDB" id="A0A1R3HH27"/>
<evidence type="ECO:0000313" key="2">
    <source>
        <dbReference type="Proteomes" id="UP000187203"/>
    </source>
</evidence>
<organism evidence="1 2">
    <name type="scientific">Corchorus olitorius</name>
    <dbReference type="NCBI Taxonomy" id="93759"/>
    <lineage>
        <taxon>Eukaryota</taxon>
        <taxon>Viridiplantae</taxon>
        <taxon>Streptophyta</taxon>
        <taxon>Embryophyta</taxon>
        <taxon>Tracheophyta</taxon>
        <taxon>Spermatophyta</taxon>
        <taxon>Magnoliopsida</taxon>
        <taxon>eudicotyledons</taxon>
        <taxon>Gunneridae</taxon>
        <taxon>Pentapetalae</taxon>
        <taxon>rosids</taxon>
        <taxon>malvids</taxon>
        <taxon>Malvales</taxon>
        <taxon>Malvaceae</taxon>
        <taxon>Grewioideae</taxon>
        <taxon>Apeibeae</taxon>
        <taxon>Corchorus</taxon>
    </lineage>
</organism>
<evidence type="ECO:0000313" key="1">
    <source>
        <dbReference type="EMBL" id="OMO69578.1"/>
    </source>
</evidence>
<sequence length="72" mass="8147">MPEDLTGSCGGATARPYSAVHAQLKQFDDSESGFNPDELDTVLELEFQGVKKQFTMLQVMFLIPCHYRCEFK</sequence>
<dbReference type="Proteomes" id="UP000187203">
    <property type="component" value="Unassembled WGS sequence"/>
</dbReference>
<comment type="caution">
    <text evidence="1">The sequence shown here is derived from an EMBL/GenBank/DDBJ whole genome shotgun (WGS) entry which is preliminary data.</text>
</comment>
<protein>
    <submittedName>
        <fullName evidence="1">Vacuolar H+-ATPase A2 subunit isoform</fullName>
    </submittedName>
</protein>
<dbReference type="EMBL" id="AWUE01020186">
    <property type="protein sequence ID" value="OMO69578.1"/>
    <property type="molecule type" value="Genomic_DNA"/>
</dbReference>
<accession>A0A1R3HH27</accession>